<protein>
    <recommendedName>
        <fullName evidence="3">RING-type domain-containing protein</fullName>
    </recommendedName>
</protein>
<feature type="compositionally biased region" description="Low complexity" evidence="2">
    <location>
        <begin position="61"/>
        <end position="111"/>
    </location>
</feature>
<dbReference type="InterPro" id="IPR001841">
    <property type="entry name" value="Znf_RING"/>
</dbReference>
<dbReference type="AlphaFoldDB" id="A0A2Z3L7F2"/>
<dbReference type="RefSeq" id="WP_162534086.1">
    <property type="nucleotide sequence ID" value="NZ_CP029619.1"/>
</dbReference>
<evidence type="ECO:0000256" key="1">
    <source>
        <dbReference type="SAM" id="Coils"/>
    </source>
</evidence>
<reference evidence="4 5" key="1">
    <citation type="submission" date="2018-05" db="EMBL/GenBank/DDBJ databases">
        <title>Candidatus Cardinium hertigii Genome Assembly.</title>
        <authorList>
            <person name="Showmaker K.C."/>
            <person name="Walden K.O."/>
            <person name="Fields C.J."/>
            <person name="Lambert K.N."/>
            <person name="Hudson M.E."/>
        </authorList>
    </citation>
    <scope>NUCLEOTIDE SEQUENCE [LARGE SCALE GENOMIC DNA]</scope>
    <source>
        <strain evidence="5">cHgTN10</strain>
    </source>
</reference>
<proteinExistence type="predicted"/>
<name>A0A2Z3L7F2_9BACT</name>
<dbReference type="EMBL" id="CP029619">
    <property type="protein sequence ID" value="AWN81563.1"/>
    <property type="molecule type" value="Genomic_DNA"/>
</dbReference>
<evidence type="ECO:0000259" key="3">
    <source>
        <dbReference type="PROSITE" id="PS50089"/>
    </source>
</evidence>
<feature type="region of interest" description="Disordered" evidence="2">
    <location>
        <begin position="47"/>
        <end position="111"/>
    </location>
</feature>
<accession>A0A2Z3L7F2</accession>
<gene>
    <name evidence="4" type="ORF">DK880_00231</name>
</gene>
<keyword evidence="5" id="KW-1185">Reference proteome</keyword>
<sequence length="339" mass="36978">MQNLNFLKSITHLLLFSITILAGDCDLGEKEQERLMRAKISRGAFREAAGAEVRRRRESPSEAAAESPSEAAAESPSEAAAAESPSEAAESPSEAAAAESPSEAAAAEAAAAEAASEAAAAEAAAEAAAAEAASEAEVRRRRAAEVRRRREAAARHRREVAIRHLLTGIEAIETEEAMGRIIRRLAEIEAEIKAEEAAEAEVRRRRAAEVRRRRETVARRRREAAEIAARVSETKAEEILCAAEAAAKKEQTECAICLDQMDTEGQTLKRRIYLPIKSENVCAHAFHLGCLYELIIRASRTRTVPNDLYDCFCAVCRTPIPSENMEAIICIYRKYGGSF</sequence>
<dbReference type="Gene3D" id="3.30.40.10">
    <property type="entry name" value="Zinc/RING finger domain, C3HC4 (zinc finger)"/>
    <property type="match status" value="1"/>
</dbReference>
<keyword evidence="1" id="KW-0175">Coiled coil</keyword>
<dbReference type="KEGG" id="cher:DK880_00231"/>
<evidence type="ECO:0000256" key="2">
    <source>
        <dbReference type="SAM" id="MobiDB-lite"/>
    </source>
</evidence>
<dbReference type="Proteomes" id="UP000245872">
    <property type="component" value="Chromosome"/>
</dbReference>
<feature type="coiled-coil region" evidence="1">
    <location>
        <begin position="178"/>
        <end position="205"/>
    </location>
</feature>
<dbReference type="PROSITE" id="PS50089">
    <property type="entry name" value="ZF_RING_2"/>
    <property type="match status" value="1"/>
</dbReference>
<dbReference type="SUPFAM" id="SSF57850">
    <property type="entry name" value="RING/U-box"/>
    <property type="match status" value="1"/>
</dbReference>
<evidence type="ECO:0000313" key="4">
    <source>
        <dbReference type="EMBL" id="AWN81563.1"/>
    </source>
</evidence>
<dbReference type="InterPro" id="IPR013083">
    <property type="entry name" value="Znf_RING/FYVE/PHD"/>
</dbReference>
<evidence type="ECO:0000313" key="5">
    <source>
        <dbReference type="Proteomes" id="UP000245872"/>
    </source>
</evidence>
<organism evidence="4 5">
    <name type="scientific">Candidatus Cardinium hertigii</name>
    <dbReference type="NCBI Taxonomy" id="247481"/>
    <lineage>
        <taxon>Bacteria</taxon>
        <taxon>Pseudomonadati</taxon>
        <taxon>Bacteroidota</taxon>
        <taxon>Cytophagia</taxon>
        <taxon>Cytophagales</taxon>
        <taxon>Amoebophilaceae</taxon>
        <taxon>Candidatus Cardinium</taxon>
    </lineage>
</organism>
<feature type="domain" description="RING-type" evidence="3">
    <location>
        <begin position="254"/>
        <end position="317"/>
    </location>
</feature>